<evidence type="ECO:0000256" key="1">
    <source>
        <dbReference type="ARBA" id="ARBA00010062"/>
    </source>
</evidence>
<dbReference type="CDD" id="cd06339">
    <property type="entry name" value="PBP1_YraM_LppC_lipoprotein-like"/>
    <property type="match status" value="1"/>
</dbReference>
<reference evidence="6" key="2">
    <citation type="submission" date="2021-04" db="EMBL/GenBank/DDBJ databases">
        <title>Isolation and genomic analysis of the ibuprofen-degrading bacterium Sphingomonas strain MPO218.</title>
        <authorList>
            <person name="Aulestia M."/>
            <person name="Flores A."/>
            <person name="Mangas E.L."/>
            <person name="Perez-Pulido A.J."/>
            <person name="Santero E."/>
            <person name="Camacho E.M."/>
        </authorList>
    </citation>
    <scope>NUCLEOTIDE SEQUENCE</scope>
    <source>
        <strain evidence="6">MPO218</strain>
    </source>
</reference>
<dbReference type="EMBL" id="CP059319">
    <property type="protein sequence ID" value="QTH20667.1"/>
    <property type="molecule type" value="Genomic_DNA"/>
</dbReference>
<name>A0A975HCV5_9SPHN</name>
<gene>
    <name evidence="6" type="ORF">HRJ34_20355</name>
</gene>
<feature type="domain" description="Leucine-binding protein" evidence="5">
    <location>
        <begin position="40"/>
        <end position="338"/>
    </location>
</feature>
<dbReference type="Proteomes" id="UP000664914">
    <property type="component" value="Chromosome"/>
</dbReference>
<dbReference type="InterPro" id="IPR028082">
    <property type="entry name" value="Peripla_BP_I"/>
</dbReference>
<organism evidence="6 7">
    <name type="scientific">Rhizorhabdus wittichii</name>
    <dbReference type="NCBI Taxonomy" id="160791"/>
    <lineage>
        <taxon>Bacteria</taxon>
        <taxon>Pseudomonadati</taxon>
        <taxon>Pseudomonadota</taxon>
        <taxon>Alphaproteobacteria</taxon>
        <taxon>Sphingomonadales</taxon>
        <taxon>Sphingomonadaceae</taxon>
        <taxon>Rhizorhabdus</taxon>
    </lineage>
</organism>
<keyword evidence="3" id="KW-0029">Amino-acid transport</keyword>
<proteinExistence type="inferred from homology"/>
<dbReference type="PROSITE" id="PS51318">
    <property type="entry name" value="TAT"/>
    <property type="match status" value="1"/>
</dbReference>
<dbReference type="InterPro" id="IPR028081">
    <property type="entry name" value="Leu-bd"/>
</dbReference>
<feature type="chain" id="PRO_5036902610" evidence="4">
    <location>
        <begin position="27"/>
        <end position="354"/>
    </location>
</feature>
<keyword evidence="2 4" id="KW-0732">Signal</keyword>
<dbReference type="GO" id="GO:0006865">
    <property type="term" value="P:amino acid transport"/>
    <property type="evidence" value="ECO:0007669"/>
    <property type="project" value="UniProtKB-KW"/>
</dbReference>
<reference evidence="6" key="1">
    <citation type="submission" date="2020-07" db="EMBL/GenBank/DDBJ databases">
        <authorList>
            <person name="Camacho E."/>
        </authorList>
    </citation>
    <scope>NUCLEOTIDE SEQUENCE</scope>
    <source>
        <strain evidence="6">MPO218</strain>
    </source>
</reference>
<evidence type="ECO:0000313" key="6">
    <source>
        <dbReference type="EMBL" id="QTH20667.1"/>
    </source>
</evidence>
<dbReference type="InterPro" id="IPR051010">
    <property type="entry name" value="BCAA_transport"/>
</dbReference>
<dbReference type="InterPro" id="IPR006311">
    <property type="entry name" value="TAT_signal"/>
</dbReference>
<evidence type="ECO:0000313" key="7">
    <source>
        <dbReference type="Proteomes" id="UP000664914"/>
    </source>
</evidence>
<dbReference type="SUPFAM" id="SSF53822">
    <property type="entry name" value="Periplasmic binding protein-like I"/>
    <property type="match status" value="1"/>
</dbReference>
<evidence type="ECO:0000259" key="5">
    <source>
        <dbReference type="Pfam" id="PF13458"/>
    </source>
</evidence>
<feature type="signal peptide" evidence="4">
    <location>
        <begin position="1"/>
        <end position="26"/>
    </location>
</feature>
<dbReference type="Pfam" id="PF13458">
    <property type="entry name" value="Peripla_BP_6"/>
    <property type="match status" value="1"/>
</dbReference>
<evidence type="ECO:0000256" key="2">
    <source>
        <dbReference type="ARBA" id="ARBA00022729"/>
    </source>
</evidence>
<comment type="similarity">
    <text evidence="1">Belongs to the leucine-binding protein family.</text>
</comment>
<dbReference type="PANTHER" id="PTHR30483">
    <property type="entry name" value="LEUCINE-SPECIFIC-BINDING PROTEIN"/>
    <property type="match status" value="1"/>
</dbReference>
<dbReference type="Gene3D" id="3.40.50.2300">
    <property type="match status" value="2"/>
</dbReference>
<dbReference type="AlphaFoldDB" id="A0A975HCV5"/>
<evidence type="ECO:0000256" key="3">
    <source>
        <dbReference type="ARBA" id="ARBA00022970"/>
    </source>
</evidence>
<accession>A0A975HCV5</accession>
<evidence type="ECO:0000256" key="4">
    <source>
        <dbReference type="SAM" id="SignalP"/>
    </source>
</evidence>
<dbReference type="PANTHER" id="PTHR30483:SF6">
    <property type="entry name" value="PERIPLASMIC BINDING PROTEIN OF ABC TRANSPORTER FOR NATURAL AMINO ACIDS"/>
    <property type="match status" value="1"/>
</dbReference>
<keyword evidence="3" id="KW-0813">Transport</keyword>
<protein>
    <submittedName>
        <fullName evidence="6">Penicillin-binding protein activator</fullName>
    </submittedName>
</protein>
<sequence length="354" mass="35776">MNRDRRRLLRLLPPALLLGSASSLLSPLVAAPARSGKRPRVALLLPLSGPSATVGLSMQRAAALAQSPGGKADETMVLDTGGTAAGAVEAVRQALKRDARALVGPLFAEESRAAAGAAGQVPVLSFSNDEDLIGSGAFLLGITAGQSVTAILRYARGRGVRRVAVFGGTSRWAAQGNAAAERLRGAAGLDVSMLPTDTAAADLPAALRRQGELPDALLVTEGGDALRQAARALAGSGIQLLGTQQAMDLPPQDVAGAWLSAPDPNALADFSGRYQKAGATGPGLIAALAYDAMTIVEALRANGVVDRSALLSVPQFNIVTGPLRFAADGSAARALAVLVAGPDGYGVADKSGSL</sequence>